<dbReference type="Proteomes" id="UP000054761">
    <property type="component" value="Unassembled WGS sequence"/>
</dbReference>
<dbReference type="STRING" id="454.Lisr_0321"/>
<keyword evidence="1" id="KW-0472">Membrane</keyword>
<dbReference type="RefSeq" id="WP_202967182.1">
    <property type="nucleotide sequence ID" value="NZ_CP038273.1"/>
</dbReference>
<comment type="caution">
    <text evidence="2">The sequence shown here is derived from an EMBL/GenBank/DDBJ whole genome shotgun (WGS) entry which is preliminary data.</text>
</comment>
<organism evidence="2 3">
    <name type="scientific">Legionella israelensis</name>
    <dbReference type="NCBI Taxonomy" id="454"/>
    <lineage>
        <taxon>Bacteria</taxon>
        <taxon>Pseudomonadati</taxon>
        <taxon>Pseudomonadota</taxon>
        <taxon>Gammaproteobacteria</taxon>
        <taxon>Legionellales</taxon>
        <taxon>Legionellaceae</taxon>
        <taxon>Legionella</taxon>
    </lineage>
</organism>
<proteinExistence type="predicted"/>
<keyword evidence="1" id="KW-1133">Transmembrane helix</keyword>
<protein>
    <submittedName>
        <fullName evidence="2">Uncharacterized protein</fullName>
    </submittedName>
</protein>
<evidence type="ECO:0000313" key="3">
    <source>
        <dbReference type="Proteomes" id="UP000054761"/>
    </source>
</evidence>
<dbReference type="PATRIC" id="fig|454.4.peg.335"/>
<accession>A0A0W0WMR0</accession>
<dbReference type="EMBL" id="LNYH01000009">
    <property type="protein sequence ID" value="KTD33613.1"/>
    <property type="molecule type" value="Genomic_DNA"/>
</dbReference>
<evidence type="ECO:0000313" key="2">
    <source>
        <dbReference type="EMBL" id="KTD33613.1"/>
    </source>
</evidence>
<feature type="transmembrane region" description="Helical" evidence="1">
    <location>
        <begin position="229"/>
        <end position="247"/>
    </location>
</feature>
<feature type="transmembrane region" description="Helical" evidence="1">
    <location>
        <begin position="6"/>
        <end position="24"/>
    </location>
</feature>
<name>A0A0W0WMR0_9GAMM</name>
<keyword evidence="3" id="KW-1185">Reference proteome</keyword>
<gene>
    <name evidence="2" type="ORF">Lisr_0321</name>
</gene>
<evidence type="ECO:0000256" key="1">
    <source>
        <dbReference type="SAM" id="Phobius"/>
    </source>
</evidence>
<keyword evidence="1" id="KW-0812">Transmembrane</keyword>
<dbReference type="AlphaFoldDB" id="A0A0W0WMR0"/>
<sequence>MFYQHLFKWVFVVSLLMMAVSWYYKDDFPPPSEYDIEQLNPPVQSATTRVPFSISADKYQYTIIPKFDYELTGIVVTYSDADGFTNIWHHKRWKDFINIRDLCVIWEPNVSSGVYKNIHFSSDSWTCWTSWQSAEASKRFQSTALSNNHLLTDNDSVKAALRNAEVGDMIYFKGVLSEYKNNMTGTVRGTSVRRDDDGNGACETVFLDEFKILKKANPGLRRLFMVSKWLAILSFIGFLVMFCMSPFKPR</sequence>
<reference evidence="2 3" key="1">
    <citation type="submission" date="2015-11" db="EMBL/GenBank/DDBJ databases">
        <title>Genomic analysis of 38 Legionella species identifies large and diverse effector repertoires.</title>
        <authorList>
            <person name="Burstein D."/>
            <person name="Amaro F."/>
            <person name="Zusman T."/>
            <person name="Lifshitz Z."/>
            <person name="Cohen O."/>
            <person name="Gilbert J.A."/>
            <person name="Pupko T."/>
            <person name="Shuman H.A."/>
            <person name="Segal G."/>
        </authorList>
    </citation>
    <scope>NUCLEOTIDE SEQUENCE [LARGE SCALE GENOMIC DNA]</scope>
    <source>
        <strain evidence="2 3">Bercovier 4</strain>
    </source>
</reference>